<comment type="similarity">
    <text evidence="3">Belongs to the UTP5 family.</text>
</comment>
<evidence type="ECO:0000259" key="5">
    <source>
        <dbReference type="Pfam" id="PF04003"/>
    </source>
</evidence>
<organism evidence="6 7">
    <name type="scientific">Hanseniaspora valbyensis NRRL Y-1626</name>
    <dbReference type="NCBI Taxonomy" id="766949"/>
    <lineage>
        <taxon>Eukaryota</taxon>
        <taxon>Fungi</taxon>
        <taxon>Dikarya</taxon>
        <taxon>Ascomycota</taxon>
        <taxon>Saccharomycotina</taxon>
        <taxon>Saccharomycetes</taxon>
        <taxon>Saccharomycodales</taxon>
        <taxon>Saccharomycodaceae</taxon>
        <taxon>Hanseniaspora</taxon>
    </lineage>
</organism>
<feature type="domain" description="Small-subunit processome Utp12" evidence="5">
    <location>
        <begin position="472"/>
        <end position="567"/>
    </location>
</feature>
<dbReference type="InterPro" id="IPR052414">
    <property type="entry name" value="U3_snoRNA-assoc_WDR"/>
</dbReference>
<evidence type="ECO:0000256" key="2">
    <source>
        <dbReference type="ARBA" id="ARBA00023242"/>
    </source>
</evidence>
<feature type="region of interest" description="Disordered" evidence="4">
    <location>
        <begin position="271"/>
        <end position="290"/>
    </location>
</feature>
<gene>
    <name evidence="6" type="ORF">HANVADRAFT_53214</name>
</gene>
<dbReference type="InterPro" id="IPR015943">
    <property type="entry name" value="WD40/YVTN_repeat-like_dom_sf"/>
</dbReference>
<dbReference type="Proteomes" id="UP000092321">
    <property type="component" value="Unassembled WGS sequence"/>
</dbReference>
<dbReference type="EMBL" id="LXPE01000019">
    <property type="protein sequence ID" value="OBA26343.1"/>
    <property type="molecule type" value="Genomic_DNA"/>
</dbReference>
<feature type="compositionally biased region" description="Acidic residues" evidence="4">
    <location>
        <begin position="623"/>
        <end position="659"/>
    </location>
</feature>
<dbReference type="GO" id="GO:0000462">
    <property type="term" value="P:maturation of SSU-rRNA from tricistronic rRNA transcript (SSU-rRNA, 5.8S rRNA, LSU-rRNA)"/>
    <property type="evidence" value="ECO:0007669"/>
    <property type="project" value="TreeGrafter"/>
</dbReference>
<evidence type="ECO:0000313" key="6">
    <source>
        <dbReference type="EMBL" id="OBA26343.1"/>
    </source>
</evidence>
<accession>A0A1B7TCA7</accession>
<dbReference type="OrthoDB" id="30195at2759"/>
<dbReference type="Pfam" id="PF04003">
    <property type="entry name" value="Utp12"/>
    <property type="match status" value="1"/>
</dbReference>
<keyword evidence="7" id="KW-1185">Reference proteome</keyword>
<sequence>MSLNSTITSNDTYMETFNDSLLIYTTIELNKTKIIFKNIAKNEIIGNLLLDSDIKLTCLEYNNNNNELALIGLNNGNLIVYSILDSKVINNFNISKQEISCLTKNKDNYVYCLDNENILYAVDYFTSEINRVKDLTMFVNNSNGNNEKITNLLSLENTNGNEFLLTTQSIKHINIEDENIINTFPGHLTYIKDIKLLVQNELTIFYTFSAEDKFINFYNLKEGGRLMLVLSCNENIREVKYKYDDSEKYIKVITALTQEGKLEIFEKPFNNSDETDGSSSNKKRKKMNKISKKSDLQIKFQQLDSDLKILQLLINNANSNRLTLFYKDGRKTSDNIISEPFEYSYDLKDHYRLEKIDIKAIDLRTLGEFINQSDVASKKSYKERNNYVTQGDNFTTLEAQISEILNNESTTGDSGNTFGDIAVNSNHFNNYTNMGASKNNKNSVNSKKKLSNKKTHIVGTLTNILRQSLKSNDHTLLDQVLNTKDPQVIKMTLWKLPPTQAPDFLARLTEKVIANTNNSNNNSNNSIDLWLYYTLTIHGSYLMQFSKHMQLKSQLSNLYFIISKKAGFYNKLDKLRSIVENQLTRTYVFEEKEMSNENSNTVDYLIVDGEEYLDSDYEYDENLDIPEEQDEEDDDFYSADEEEEEEEGMELDGEEEDDFAIDKDMIPLETNQMSDLEMEE</sequence>
<feature type="compositionally biased region" description="Basic residues" evidence="4">
    <location>
        <begin position="281"/>
        <end position="290"/>
    </location>
</feature>
<dbReference type="SUPFAM" id="SSF50978">
    <property type="entry name" value="WD40 repeat-like"/>
    <property type="match status" value="1"/>
</dbReference>
<dbReference type="PANTHER" id="PTHR44267">
    <property type="entry name" value="WD REPEAT-CONTAINING PROTEIN 43"/>
    <property type="match status" value="1"/>
</dbReference>
<dbReference type="Gene3D" id="2.130.10.10">
    <property type="entry name" value="YVTN repeat-like/Quinoprotein amine dehydrogenase"/>
    <property type="match status" value="1"/>
</dbReference>
<keyword evidence="2" id="KW-0539">Nucleus</keyword>
<evidence type="ECO:0000313" key="7">
    <source>
        <dbReference type="Proteomes" id="UP000092321"/>
    </source>
</evidence>
<feature type="region of interest" description="Disordered" evidence="4">
    <location>
        <begin position="623"/>
        <end position="680"/>
    </location>
</feature>
<proteinExistence type="inferred from homology"/>
<dbReference type="InterPro" id="IPR007148">
    <property type="entry name" value="SSU_processome_Utp12"/>
</dbReference>
<protein>
    <recommendedName>
        <fullName evidence="5">Small-subunit processome Utp12 domain-containing protein</fullName>
    </recommendedName>
</protein>
<dbReference type="PANTHER" id="PTHR44267:SF1">
    <property type="entry name" value="WD REPEAT-CONTAINING PROTEIN 43"/>
    <property type="match status" value="1"/>
</dbReference>
<name>A0A1B7TCA7_9ASCO</name>
<reference evidence="7" key="1">
    <citation type="journal article" date="2016" name="Proc. Natl. Acad. Sci. U.S.A.">
        <title>Comparative genomics of biotechnologically important yeasts.</title>
        <authorList>
            <person name="Riley R."/>
            <person name="Haridas S."/>
            <person name="Wolfe K.H."/>
            <person name="Lopes M.R."/>
            <person name="Hittinger C.T."/>
            <person name="Goeker M."/>
            <person name="Salamov A.A."/>
            <person name="Wisecaver J.H."/>
            <person name="Long T.M."/>
            <person name="Calvey C.H."/>
            <person name="Aerts A.L."/>
            <person name="Barry K.W."/>
            <person name="Choi C."/>
            <person name="Clum A."/>
            <person name="Coughlan A.Y."/>
            <person name="Deshpande S."/>
            <person name="Douglass A.P."/>
            <person name="Hanson S.J."/>
            <person name="Klenk H.-P."/>
            <person name="LaButti K.M."/>
            <person name="Lapidus A."/>
            <person name="Lindquist E.A."/>
            <person name="Lipzen A.M."/>
            <person name="Meier-Kolthoff J.P."/>
            <person name="Ohm R.A."/>
            <person name="Otillar R.P."/>
            <person name="Pangilinan J.L."/>
            <person name="Peng Y."/>
            <person name="Rokas A."/>
            <person name="Rosa C.A."/>
            <person name="Scheuner C."/>
            <person name="Sibirny A.A."/>
            <person name="Slot J.C."/>
            <person name="Stielow J.B."/>
            <person name="Sun H."/>
            <person name="Kurtzman C.P."/>
            <person name="Blackwell M."/>
            <person name="Grigoriev I.V."/>
            <person name="Jeffries T.W."/>
        </authorList>
    </citation>
    <scope>NUCLEOTIDE SEQUENCE [LARGE SCALE GENOMIC DNA]</scope>
    <source>
        <strain evidence="7">NRRL Y-1626</strain>
    </source>
</reference>
<evidence type="ECO:0000256" key="4">
    <source>
        <dbReference type="SAM" id="MobiDB-lite"/>
    </source>
</evidence>
<dbReference type="GO" id="GO:0032040">
    <property type="term" value="C:small-subunit processome"/>
    <property type="evidence" value="ECO:0007669"/>
    <property type="project" value="UniProtKB-ARBA"/>
</dbReference>
<comment type="subcellular location">
    <subcellularLocation>
        <location evidence="1">Nucleus</location>
    </subcellularLocation>
</comment>
<evidence type="ECO:0000256" key="1">
    <source>
        <dbReference type="ARBA" id="ARBA00004123"/>
    </source>
</evidence>
<dbReference type="AlphaFoldDB" id="A0A1B7TCA7"/>
<comment type="caution">
    <text evidence="6">The sequence shown here is derived from an EMBL/GenBank/DDBJ whole genome shotgun (WGS) entry which is preliminary data.</text>
</comment>
<evidence type="ECO:0000256" key="3">
    <source>
        <dbReference type="ARBA" id="ARBA00038335"/>
    </source>
</evidence>
<dbReference type="InterPro" id="IPR036322">
    <property type="entry name" value="WD40_repeat_dom_sf"/>
</dbReference>